<sequence length="287" mass="33153">MKTLVVNLFGGPGAGKTAAAWEIAKILKKGNVLTEYIPEYAKDLVWAERFDLLDGSFAHQLRILEEQNRRLKCVQGKVDVAVTDSPVILGLIYQKYPSEDLKREAFKAYNSYFNFNLFIERPKNRQFEQAGRIHTEQESLEKDREIINLLKGNRLYYGTYSRDSEKLIVKNIVRHMQRINKMERQDSMGEKNEPILCKTQAHIHSLNGELREATIIKKIGDNDYLAEYNGVLCHAIFNVYVGKYYVDDKYAVIKEKTSVKDKLDRLEMTNGHTDGPMKIVDELTPEK</sequence>
<accession>A0A0M2NHU5</accession>
<evidence type="ECO:0000313" key="3">
    <source>
        <dbReference type="Proteomes" id="UP000034076"/>
    </source>
</evidence>
<dbReference type="PATRIC" id="fig|270498.16.peg.1351"/>
<dbReference type="AlphaFoldDB" id="A0A0M2NHU5"/>
<feature type="domain" description="NadR/Ttd14 AAA" evidence="1">
    <location>
        <begin position="6"/>
        <end position="153"/>
    </location>
</feature>
<comment type="caution">
    <text evidence="2">The sequence shown here is derived from an EMBL/GenBank/DDBJ whole genome shotgun (WGS) entry which is preliminary data.</text>
</comment>
<dbReference type="InterPro" id="IPR038727">
    <property type="entry name" value="NadR/Ttd14_AAA_dom"/>
</dbReference>
<dbReference type="RefSeq" id="WP_160295668.1">
    <property type="nucleotide sequence ID" value="NZ_LAYJ01000115.1"/>
</dbReference>
<dbReference type="STRING" id="270498.CHK_2603"/>
<reference evidence="2 3" key="1">
    <citation type="submission" date="2015-04" db="EMBL/GenBank/DDBJ databases">
        <title>Draft genome sequence of bacteremic isolate Catabacter hongkongensis type strain HKU16T.</title>
        <authorList>
            <person name="Lau S.K."/>
            <person name="Teng J.L."/>
            <person name="Huang Y."/>
            <person name="Curreem S.O."/>
            <person name="Tsui S.K."/>
            <person name="Woo P.C."/>
        </authorList>
    </citation>
    <scope>NUCLEOTIDE SEQUENCE [LARGE SCALE GENOMIC DNA]</scope>
    <source>
        <strain evidence="2 3">HKU16</strain>
    </source>
</reference>
<proteinExistence type="predicted"/>
<dbReference type="InterPro" id="IPR027417">
    <property type="entry name" value="P-loop_NTPase"/>
</dbReference>
<evidence type="ECO:0000259" key="1">
    <source>
        <dbReference type="Pfam" id="PF13521"/>
    </source>
</evidence>
<dbReference type="SUPFAM" id="SSF52540">
    <property type="entry name" value="P-loop containing nucleoside triphosphate hydrolases"/>
    <property type="match status" value="1"/>
</dbReference>
<gene>
    <name evidence="2" type="ORF">CHK_2603</name>
</gene>
<organism evidence="2 3">
    <name type="scientific">Christensenella hongkongensis</name>
    <dbReference type="NCBI Taxonomy" id="270498"/>
    <lineage>
        <taxon>Bacteria</taxon>
        <taxon>Bacillati</taxon>
        <taxon>Bacillota</taxon>
        <taxon>Clostridia</taxon>
        <taxon>Christensenellales</taxon>
        <taxon>Christensenellaceae</taxon>
        <taxon>Christensenella</taxon>
    </lineage>
</organism>
<dbReference type="Gene3D" id="3.40.50.300">
    <property type="entry name" value="P-loop containing nucleotide triphosphate hydrolases"/>
    <property type="match status" value="1"/>
</dbReference>
<name>A0A0M2NHU5_9FIRM</name>
<dbReference type="EMBL" id="LAYJ01000115">
    <property type="protein sequence ID" value="KKI49987.1"/>
    <property type="molecule type" value="Genomic_DNA"/>
</dbReference>
<dbReference type="Proteomes" id="UP000034076">
    <property type="component" value="Unassembled WGS sequence"/>
</dbReference>
<dbReference type="OrthoDB" id="1858262at2"/>
<protein>
    <recommendedName>
        <fullName evidence="1">NadR/Ttd14 AAA domain-containing protein</fullName>
    </recommendedName>
</protein>
<evidence type="ECO:0000313" key="2">
    <source>
        <dbReference type="EMBL" id="KKI49987.1"/>
    </source>
</evidence>
<keyword evidence="3" id="KW-1185">Reference proteome</keyword>
<dbReference type="Pfam" id="PF13521">
    <property type="entry name" value="AAA_28"/>
    <property type="match status" value="1"/>
</dbReference>